<organism evidence="9 10">
    <name type="scientific">Cupriavidus basilensis</name>
    <dbReference type="NCBI Taxonomy" id="68895"/>
    <lineage>
        <taxon>Bacteria</taxon>
        <taxon>Pseudomonadati</taxon>
        <taxon>Pseudomonadota</taxon>
        <taxon>Betaproteobacteria</taxon>
        <taxon>Burkholderiales</taxon>
        <taxon>Burkholderiaceae</taxon>
        <taxon>Cupriavidus</taxon>
    </lineage>
</organism>
<evidence type="ECO:0000256" key="7">
    <source>
        <dbReference type="SAM" id="Phobius"/>
    </source>
</evidence>
<geneLocation type="plasmid" evidence="9 10">
    <name>pRK1-1</name>
</geneLocation>
<feature type="transmembrane region" description="Helical" evidence="7">
    <location>
        <begin position="356"/>
        <end position="374"/>
    </location>
</feature>
<dbReference type="RefSeq" id="WP_070940824.1">
    <property type="nucleotide sequence ID" value="NZ_CP062805.1"/>
</dbReference>
<feature type="transmembrane region" description="Helical" evidence="7">
    <location>
        <begin position="144"/>
        <end position="163"/>
    </location>
</feature>
<evidence type="ECO:0000256" key="2">
    <source>
        <dbReference type="ARBA" id="ARBA00022448"/>
    </source>
</evidence>
<dbReference type="Gene3D" id="1.20.1250.20">
    <property type="entry name" value="MFS general substrate transporter like domains"/>
    <property type="match status" value="2"/>
</dbReference>
<dbReference type="GO" id="GO:0022857">
    <property type="term" value="F:transmembrane transporter activity"/>
    <property type="evidence" value="ECO:0007669"/>
    <property type="project" value="InterPro"/>
</dbReference>
<feature type="transmembrane region" description="Helical" evidence="7">
    <location>
        <begin position="49"/>
        <end position="70"/>
    </location>
</feature>
<feature type="transmembrane region" description="Helical" evidence="7">
    <location>
        <begin position="12"/>
        <end position="29"/>
    </location>
</feature>
<evidence type="ECO:0000256" key="5">
    <source>
        <dbReference type="ARBA" id="ARBA00023136"/>
    </source>
</evidence>
<keyword evidence="9" id="KW-0614">Plasmid</keyword>
<accession>A0A643G0R9</accession>
<evidence type="ECO:0000259" key="8">
    <source>
        <dbReference type="PROSITE" id="PS50850"/>
    </source>
</evidence>
<feature type="transmembrane region" description="Helical" evidence="7">
    <location>
        <begin position="107"/>
        <end position="132"/>
    </location>
</feature>
<evidence type="ECO:0000256" key="4">
    <source>
        <dbReference type="ARBA" id="ARBA00022989"/>
    </source>
</evidence>
<feature type="compositionally biased region" description="Polar residues" evidence="6">
    <location>
        <begin position="424"/>
        <end position="451"/>
    </location>
</feature>
<dbReference type="InterPro" id="IPR011701">
    <property type="entry name" value="MFS"/>
</dbReference>
<evidence type="ECO:0000313" key="9">
    <source>
        <dbReference type="EMBL" id="QOT81837.1"/>
    </source>
</evidence>
<feature type="transmembrane region" description="Helical" evidence="7">
    <location>
        <begin position="308"/>
        <end position="327"/>
    </location>
</feature>
<protein>
    <submittedName>
        <fullName evidence="9">MFS transporter</fullName>
    </submittedName>
</protein>
<sequence length="484" mass="52104">MTPVDQRCMRKILIRFLPLLLICYVVAHLDRVNVGYAALTMNHDIGLTTAAFGLGAGLFFITYFAFEIPSNLALERFGARRWIARIMLTWGLLSGATAFVQGETGFYVVRLLLGAAEAGFFPGILIFLTLWVPGKWRATFVGSFMVAIPLASVVGAPVSAFLINSPGLWGLKSWQTMFLIEAVPAIFLAFVVLRVLRDTPDQAEWLDPEEKRWLQQALAAERQQASGGQKETLVDILKNPRVWLLAFVYFGITGFSYGMAFFLPLILKDANLSVMQTGVATALPFAVGAIGMVVWGRRSDRLGERRQHVLIPLMIAVVGLAASTMAPSPWLKIVLISVSAFGVMAALPVFWTLPPLLFGASIGAGGIAMINSLGNISGFAHSLLMGVIRDKTGSYTYGLILISVVGACGFIVLMVLTRKLSGRPGNSLSLTPQRQPTGCGSHTDFVTTGSRASAAYGGPASSFGRGRSSTHVKERGEADSHAAS</sequence>
<dbReference type="GO" id="GO:0016020">
    <property type="term" value="C:membrane"/>
    <property type="evidence" value="ECO:0007669"/>
    <property type="project" value="UniProtKB-SubCell"/>
</dbReference>
<name>A0A643G0R9_9BURK</name>
<comment type="subcellular location">
    <subcellularLocation>
        <location evidence="1">Membrane</location>
        <topology evidence="1">Multi-pass membrane protein</topology>
    </subcellularLocation>
</comment>
<dbReference type="EMBL" id="CP062805">
    <property type="protein sequence ID" value="QOT81837.1"/>
    <property type="molecule type" value="Genomic_DNA"/>
</dbReference>
<proteinExistence type="predicted"/>
<dbReference type="PANTHER" id="PTHR43791:SF36">
    <property type="entry name" value="TRANSPORTER, PUTATIVE (AFU_ORTHOLOGUE AFUA_6G08340)-RELATED"/>
    <property type="match status" value="1"/>
</dbReference>
<feature type="transmembrane region" description="Helical" evidence="7">
    <location>
        <begin position="333"/>
        <end position="351"/>
    </location>
</feature>
<dbReference type="GeneID" id="98406443"/>
<dbReference type="FunFam" id="1.20.1250.20:FF:000018">
    <property type="entry name" value="MFS transporter permease"/>
    <property type="match status" value="1"/>
</dbReference>
<evidence type="ECO:0000256" key="1">
    <source>
        <dbReference type="ARBA" id="ARBA00004141"/>
    </source>
</evidence>
<feature type="transmembrane region" description="Helical" evidence="7">
    <location>
        <begin position="242"/>
        <end position="267"/>
    </location>
</feature>
<dbReference type="InterPro" id="IPR020846">
    <property type="entry name" value="MFS_dom"/>
</dbReference>
<gene>
    <name evidence="9" type="ORF">F7R26_036330</name>
</gene>
<dbReference type="InterPro" id="IPR036259">
    <property type="entry name" value="MFS_trans_sf"/>
</dbReference>
<keyword evidence="2" id="KW-0813">Transport</keyword>
<feature type="transmembrane region" description="Helical" evidence="7">
    <location>
        <begin position="394"/>
        <end position="416"/>
    </location>
</feature>
<dbReference type="CDD" id="cd17319">
    <property type="entry name" value="MFS_ExuT_GudP_like"/>
    <property type="match status" value="1"/>
</dbReference>
<feature type="domain" description="Major facilitator superfamily (MFS) profile" evidence="8">
    <location>
        <begin position="16"/>
        <end position="421"/>
    </location>
</feature>
<dbReference type="Pfam" id="PF07690">
    <property type="entry name" value="MFS_1"/>
    <property type="match status" value="1"/>
</dbReference>
<feature type="transmembrane region" description="Helical" evidence="7">
    <location>
        <begin position="273"/>
        <end position="296"/>
    </location>
</feature>
<feature type="transmembrane region" description="Helical" evidence="7">
    <location>
        <begin position="175"/>
        <end position="196"/>
    </location>
</feature>
<evidence type="ECO:0000256" key="3">
    <source>
        <dbReference type="ARBA" id="ARBA00022692"/>
    </source>
</evidence>
<evidence type="ECO:0000256" key="6">
    <source>
        <dbReference type="SAM" id="MobiDB-lite"/>
    </source>
</evidence>
<keyword evidence="4 7" id="KW-1133">Transmembrane helix</keyword>
<dbReference type="PROSITE" id="PS50850">
    <property type="entry name" value="MFS"/>
    <property type="match status" value="1"/>
</dbReference>
<feature type="compositionally biased region" description="Basic and acidic residues" evidence="6">
    <location>
        <begin position="471"/>
        <end position="484"/>
    </location>
</feature>
<reference evidence="9 10" key="1">
    <citation type="submission" date="2020-10" db="EMBL/GenBank/DDBJ databases">
        <title>Complete genome sequence of Cupriavidus basilensis CCUG 49340T.</title>
        <authorList>
            <person name="Salva-Serra F."/>
            <person name="Donoso R.A."/>
            <person name="Cho K.H."/>
            <person name="Yoo J.A."/>
            <person name="Lee K."/>
            <person name="Yoon S.-H."/>
            <person name="Perez-Pantoja D."/>
            <person name="Moore E.R.B."/>
        </authorList>
    </citation>
    <scope>NUCLEOTIDE SEQUENCE [LARGE SCALE GENOMIC DNA]</scope>
    <source>
        <strain evidence="10">CCUG 49340</strain>
        <plasmid evidence="9 10">pRK1-1</plasmid>
    </source>
</reference>
<dbReference type="SUPFAM" id="SSF103473">
    <property type="entry name" value="MFS general substrate transporter"/>
    <property type="match status" value="1"/>
</dbReference>
<feature type="region of interest" description="Disordered" evidence="6">
    <location>
        <begin position="424"/>
        <end position="484"/>
    </location>
</feature>
<dbReference type="AlphaFoldDB" id="A0A643G0R9"/>
<evidence type="ECO:0000313" key="10">
    <source>
        <dbReference type="Proteomes" id="UP000397656"/>
    </source>
</evidence>
<dbReference type="PANTHER" id="PTHR43791">
    <property type="entry name" value="PERMEASE-RELATED"/>
    <property type="match status" value="1"/>
</dbReference>
<keyword evidence="3 7" id="KW-0812">Transmembrane</keyword>
<dbReference type="Proteomes" id="UP000397656">
    <property type="component" value="Plasmid pRK1-1"/>
</dbReference>
<keyword evidence="5 7" id="KW-0472">Membrane</keyword>
<feature type="transmembrane region" description="Helical" evidence="7">
    <location>
        <begin position="82"/>
        <end position="101"/>
    </location>
</feature>